<dbReference type="Proteomes" id="UP000322077">
    <property type="component" value="Unassembled WGS sequence"/>
</dbReference>
<organism evidence="2 3">
    <name type="scientific">Sphingomonas montanisoli</name>
    <dbReference type="NCBI Taxonomy" id="2606412"/>
    <lineage>
        <taxon>Bacteria</taxon>
        <taxon>Pseudomonadati</taxon>
        <taxon>Pseudomonadota</taxon>
        <taxon>Alphaproteobacteria</taxon>
        <taxon>Sphingomonadales</taxon>
        <taxon>Sphingomonadaceae</taxon>
        <taxon>Sphingomonas</taxon>
    </lineage>
</organism>
<gene>
    <name evidence="2" type="ORF">FYJ91_09040</name>
</gene>
<sequence length="84" mass="9038">MLRALVLLILSAFLGRRAAAQCGGGVIVRVLDFGAPRLGKRAMPCRRSFRRGGRRPDILPDTPIAVIDPAFLPPAAFGIGFLRP</sequence>
<accession>A0A5D9CC91</accession>
<comment type="caution">
    <text evidence="2">The sequence shown here is derived from an EMBL/GenBank/DDBJ whole genome shotgun (WGS) entry which is preliminary data.</text>
</comment>
<protein>
    <submittedName>
        <fullName evidence="2">Uncharacterized protein</fullName>
    </submittedName>
</protein>
<proteinExistence type="predicted"/>
<keyword evidence="1" id="KW-0732">Signal</keyword>
<dbReference type="EMBL" id="VTOU01000002">
    <property type="protein sequence ID" value="TZG27705.1"/>
    <property type="molecule type" value="Genomic_DNA"/>
</dbReference>
<dbReference type="RefSeq" id="WP_149521918.1">
    <property type="nucleotide sequence ID" value="NZ_VTOU01000002.1"/>
</dbReference>
<feature type="signal peptide" evidence="1">
    <location>
        <begin position="1"/>
        <end position="20"/>
    </location>
</feature>
<evidence type="ECO:0000313" key="2">
    <source>
        <dbReference type="EMBL" id="TZG27705.1"/>
    </source>
</evidence>
<reference evidence="2 3" key="1">
    <citation type="submission" date="2019-08" db="EMBL/GenBank/DDBJ databases">
        <authorList>
            <person name="Wang G."/>
            <person name="Xu Z."/>
        </authorList>
    </citation>
    <scope>NUCLEOTIDE SEQUENCE [LARGE SCALE GENOMIC DNA]</scope>
    <source>
        <strain evidence="2 3">ZX</strain>
    </source>
</reference>
<dbReference type="AlphaFoldDB" id="A0A5D9CC91"/>
<evidence type="ECO:0000256" key="1">
    <source>
        <dbReference type="SAM" id="SignalP"/>
    </source>
</evidence>
<name>A0A5D9CC91_9SPHN</name>
<evidence type="ECO:0000313" key="3">
    <source>
        <dbReference type="Proteomes" id="UP000322077"/>
    </source>
</evidence>
<keyword evidence="3" id="KW-1185">Reference proteome</keyword>
<feature type="chain" id="PRO_5022672395" evidence="1">
    <location>
        <begin position="21"/>
        <end position="84"/>
    </location>
</feature>